<keyword evidence="8 12" id="KW-0472">Membrane</keyword>
<evidence type="ECO:0000256" key="5">
    <source>
        <dbReference type="ARBA" id="ARBA00022692"/>
    </source>
</evidence>
<evidence type="ECO:0000256" key="7">
    <source>
        <dbReference type="ARBA" id="ARBA00022989"/>
    </source>
</evidence>
<evidence type="ECO:0000256" key="11">
    <source>
        <dbReference type="ARBA" id="ARBA00073645"/>
    </source>
</evidence>
<evidence type="ECO:0000256" key="8">
    <source>
        <dbReference type="ARBA" id="ARBA00023136"/>
    </source>
</evidence>
<dbReference type="RefSeq" id="WP_107341138.1">
    <property type="nucleotide sequence ID" value="NZ_DAMAZV010000001.1"/>
</dbReference>
<dbReference type="SUPFAM" id="SSF161098">
    <property type="entry name" value="MetI-like"/>
    <property type="match status" value="1"/>
</dbReference>
<feature type="transmembrane region" description="Helical" evidence="12">
    <location>
        <begin position="20"/>
        <end position="42"/>
    </location>
</feature>
<dbReference type="PANTHER" id="PTHR30614">
    <property type="entry name" value="MEMBRANE COMPONENT OF AMINO ACID ABC TRANSPORTER"/>
    <property type="match status" value="1"/>
</dbReference>
<comment type="subcellular location">
    <subcellularLocation>
        <location evidence="1">Cell inner membrane</location>
        <topology evidence="1">Multi-pass membrane protein</topology>
    </subcellularLocation>
    <subcellularLocation>
        <location evidence="12">Cell membrane</location>
        <topology evidence="12">Multi-pass membrane protein</topology>
    </subcellularLocation>
</comment>
<keyword evidence="7 12" id="KW-1133">Transmembrane helix</keyword>
<reference evidence="14" key="1">
    <citation type="submission" date="2019-07" db="EMBL/GenBank/DDBJ databases">
        <title>FDA dAtabase for Regulatory Grade micrObial Sequences (FDA-ARGOS): Supporting development and validation of Infectious Disease Dx tests.</title>
        <authorList>
            <person name="Bachman M."/>
            <person name="Young C."/>
            <person name="Tallon L."/>
            <person name="Sadzewicz L."/>
            <person name="Vavikolanu K."/>
            <person name="Mehta A."/>
            <person name="Aluvathingal J."/>
            <person name="Nadendla S."/>
            <person name="Nandy P."/>
            <person name="Geyer C."/>
            <person name="Yan Y."/>
            <person name="Sichtig H."/>
        </authorList>
    </citation>
    <scope>NUCLEOTIDE SEQUENCE</scope>
    <source>
        <strain evidence="14">FDAARGOS_618</strain>
    </source>
</reference>
<comment type="function">
    <text evidence="9">Part of the ABC transporter complex GltIJKL involved in glutamate and aspartate uptake. Probably responsible for the translocation of the substrate across the membrane.</text>
</comment>
<feature type="domain" description="ABC transmembrane type-1" evidence="13">
    <location>
        <begin position="66"/>
        <end position="266"/>
    </location>
</feature>
<keyword evidence="6" id="KW-0029">Amino-acid transport</keyword>
<dbReference type="AlphaFoldDB" id="A0AA44IZB8"/>
<dbReference type="PANTHER" id="PTHR30614:SF0">
    <property type="entry name" value="L-CYSTINE TRANSPORT SYSTEM PERMEASE PROTEIN TCYL"/>
    <property type="match status" value="1"/>
</dbReference>
<evidence type="ECO:0000313" key="14">
    <source>
        <dbReference type="EMBL" id="NRF20347.1"/>
    </source>
</evidence>
<evidence type="ECO:0000256" key="4">
    <source>
        <dbReference type="ARBA" id="ARBA00022475"/>
    </source>
</evidence>
<comment type="caution">
    <text evidence="14">The sequence shown here is derived from an EMBL/GenBank/DDBJ whole genome shotgun (WGS) entry which is preliminary data.</text>
</comment>
<feature type="transmembrane region" description="Helical" evidence="12">
    <location>
        <begin position="242"/>
        <end position="264"/>
    </location>
</feature>
<keyword evidence="4" id="KW-1003">Cell membrane</keyword>
<keyword evidence="3 12" id="KW-0813">Transport</keyword>
<comment type="subunit">
    <text evidence="10">The complex is composed of two ATP-binding proteins (GltL), two transmembrane proteins (GltJ and GltK) and a solute-binding protein (GltI).</text>
</comment>
<gene>
    <name evidence="14" type="ORF">FOB26_14880</name>
</gene>
<dbReference type="FunFam" id="1.10.3720.10:FF:000006">
    <property type="entry name" value="Glutamate/aspartate ABC transporter, permease protein GltK"/>
    <property type="match status" value="1"/>
</dbReference>
<dbReference type="EMBL" id="JABRWM010000006">
    <property type="protein sequence ID" value="NRF20347.1"/>
    <property type="molecule type" value="Genomic_DNA"/>
</dbReference>
<dbReference type="NCBIfam" id="TIGR01726">
    <property type="entry name" value="HEQRo_perm_3TM"/>
    <property type="match status" value="1"/>
</dbReference>
<dbReference type="CDD" id="cd06261">
    <property type="entry name" value="TM_PBP2"/>
    <property type="match status" value="1"/>
</dbReference>
<proteinExistence type="inferred from homology"/>
<evidence type="ECO:0000256" key="1">
    <source>
        <dbReference type="ARBA" id="ARBA00004429"/>
    </source>
</evidence>
<dbReference type="InterPro" id="IPR000515">
    <property type="entry name" value="MetI-like"/>
</dbReference>
<evidence type="ECO:0000256" key="10">
    <source>
        <dbReference type="ARBA" id="ARBA00062718"/>
    </source>
</evidence>
<sequence>MALFAQPISMTIVPPVRRPILWRQVATGSIAILVLALMVLAIGRNQSVQWSEIPRYMIDPVILGGVVLTLELTAGAMVAGIVIGCLVAIMATSQNIVLKAIAVAFVWWFRGVPLIVQIFFWFNIALFVPEIAFGSWSVSVNDIVTPALAGFLALGLHEAANMSEIIRSGLNAVDRGQREAASSLGLRPLQTLRTVVLPQAVRLIIPPTGNQAIGMLKASAIVSVIGMQDLLTQAQAIYARNFLVIELLCVASLWYLGITTIASIGQHYLERKLAPKGRSNSGKN</sequence>
<dbReference type="GO" id="GO:0043190">
    <property type="term" value="C:ATP-binding cassette (ABC) transporter complex"/>
    <property type="evidence" value="ECO:0007669"/>
    <property type="project" value="InterPro"/>
</dbReference>
<dbReference type="Gene3D" id="1.10.3720.10">
    <property type="entry name" value="MetI-like"/>
    <property type="match status" value="1"/>
</dbReference>
<dbReference type="InterPro" id="IPR035906">
    <property type="entry name" value="MetI-like_sf"/>
</dbReference>
<protein>
    <recommendedName>
        <fullName evidence="11">Glutamate/aspartate import permease protein GltK</fullName>
    </recommendedName>
</protein>
<evidence type="ECO:0000259" key="13">
    <source>
        <dbReference type="PROSITE" id="PS50928"/>
    </source>
</evidence>
<evidence type="ECO:0000256" key="6">
    <source>
        <dbReference type="ARBA" id="ARBA00022970"/>
    </source>
</evidence>
<evidence type="ECO:0000313" key="15">
    <source>
        <dbReference type="Proteomes" id="UP001155820"/>
    </source>
</evidence>
<keyword evidence="15" id="KW-1185">Reference proteome</keyword>
<name>A0AA44IZB8_9HYPH</name>
<dbReference type="PROSITE" id="PS50928">
    <property type="entry name" value="ABC_TM1"/>
    <property type="match status" value="1"/>
</dbReference>
<dbReference type="InterPro" id="IPR043429">
    <property type="entry name" value="ArtM/GltK/GlnP/TcyL/YhdX-like"/>
</dbReference>
<evidence type="ECO:0000256" key="9">
    <source>
        <dbReference type="ARBA" id="ARBA00060298"/>
    </source>
</evidence>
<dbReference type="Proteomes" id="UP001155820">
    <property type="component" value="Unassembled WGS sequence"/>
</dbReference>
<dbReference type="Pfam" id="PF00528">
    <property type="entry name" value="BPD_transp_1"/>
    <property type="match status" value="1"/>
</dbReference>
<dbReference type="GO" id="GO:0006865">
    <property type="term" value="P:amino acid transport"/>
    <property type="evidence" value="ECO:0007669"/>
    <property type="project" value="UniProtKB-KW"/>
</dbReference>
<organism evidence="14 15">
    <name type="scientific">Agrobacterium pusense</name>
    <dbReference type="NCBI Taxonomy" id="648995"/>
    <lineage>
        <taxon>Bacteria</taxon>
        <taxon>Pseudomonadati</taxon>
        <taxon>Pseudomonadota</taxon>
        <taxon>Alphaproteobacteria</taxon>
        <taxon>Hyphomicrobiales</taxon>
        <taxon>Rhizobiaceae</taxon>
        <taxon>Rhizobium/Agrobacterium group</taxon>
        <taxon>Agrobacterium</taxon>
    </lineage>
</organism>
<dbReference type="GO" id="GO:0022857">
    <property type="term" value="F:transmembrane transporter activity"/>
    <property type="evidence" value="ECO:0007669"/>
    <property type="project" value="InterPro"/>
</dbReference>
<keyword evidence="5 12" id="KW-0812">Transmembrane</keyword>
<feature type="transmembrane region" description="Helical" evidence="12">
    <location>
        <begin position="101"/>
        <end position="124"/>
    </location>
</feature>
<evidence type="ECO:0000256" key="2">
    <source>
        <dbReference type="ARBA" id="ARBA00010072"/>
    </source>
</evidence>
<evidence type="ECO:0000256" key="12">
    <source>
        <dbReference type="RuleBase" id="RU363032"/>
    </source>
</evidence>
<dbReference type="InterPro" id="IPR010065">
    <property type="entry name" value="AA_ABC_transptr_permease_3TM"/>
</dbReference>
<feature type="transmembrane region" description="Helical" evidence="12">
    <location>
        <begin position="62"/>
        <end position="89"/>
    </location>
</feature>
<comment type="similarity">
    <text evidence="2">Belongs to the binding-protein-dependent transport system permease family. HisMQ subfamily.</text>
</comment>
<evidence type="ECO:0000256" key="3">
    <source>
        <dbReference type="ARBA" id="ARBA00022448"/>
    </source>
</evidence>
<accession>A0AA44IZB8</accession>